<dbReference type="GO" id="GO:0016787">
    <property type="term" value="F:hydrolase activity"/>
    <property type="evidence" value="ECO:0007669"/>
    <property type="project" value="UniProtKB-KW"/>
</dbReference>
<organism evidence="7 8">
    <name type="scientific">Strongyloides papillosus</name>
    <name type="common">Intestinal threadworm</name>
    <dbReference type="NCBI Taxonomy" id="174720"/>
    <lineage>
        <taxon>Eukaryota</taxon>
        <taxon>Metazoa</taxon>
        <taxon>Ecdysozoa</taxon>
        <taxon>Nematoda</taxon>
        <taxon>Chromadorea</taxon>
        <taxon>Rhabditida</taxon>
        <taxon>Tylenchina</taxon>
        <taxon>Panagrolaimomorpha</taxon>
        <taxon>Strongyloidoidea</taxon>
        <taxon>Strongyloididae</taxon>
        <taxon>Strongyloides</taxon>
    </lineage>
</organism>
<keyword evidence="3" id="KW-0378">Hydrolase</keyword>
<dbReference type="GO" id="GO:0005524">
    <property type="term" value="F:ATP binding"/>
    <property type="evidence" value="ECO:0007669"/>
    <property type="project" value="UniProtKB-KW"/>
</dbReference>
<evidence type="ECO:0000256" key="1">
    <source>
        <dbReference type="ARBA" id="ARBA00007913"/>
    </source>
</evidence>
<dbReference type="STRING" id="174720.A0A0N5CAM1"/>
<dbReference type="FunFam" id="3.40.50.300:FF:000326">
    <property type="entry name" value="P-loop containing nucleoside triphosphate hydrolase"/>
    <property type="match status" value="1"/>
</dbReference>
<keyword evidence="2" id="KW-0547">Nucleotide-binding</keyword>
<dbReference type="SMART" id="SM00382">
    <property type="entry name" value="AAA"/>
    <property type="match status" value="1"/>
</dbReference>
<evidence type="ECO:0000313" key="7">
    <source>
        <dbReference type="Proteomes" id="UP000046392"/>
    </source>
</evidence>
<accession>A0A0N5CAM1</accession>
<feature type="domain" description="AAA+ ATPase" evidence="6">
    <location>
        <begin position="239"/>
        <end position="439"/>
    </location>
</feature>
<dbReference type="WBParaSite" id="SPAL_0001494200.1">
    <property type="protein sequence ID" value="SPAL_0001494200.1"/>
    <property type="gene ID" value="SPAL_0001494200"/>
</dbReference>
<evidence type="ECO:0000256" key="5">
    <source>
        <dbReference type="ARBA" id="ARBA00022840"/>
    </source>
</evidence>
<evidence type="ECO:0000256" key="2">
    <source>
        <dbReference type="ARBA" id="ARBA00022741"/>
    </source>
</evidence>
<evidence type="ECO:0000256" key="4">
    <source>
        <dbReference type="ARBA" id="ARBA00022806"/>
    </source>
</evidence>
<dbReference type="AlphaFoldDB" id="A0A0N5CAM1"/>
<dbReference type="GO" id="GO:0005694">
    <property type="term" value="C:chromosome"/>
    <property type="evidence" value="ECO:0007669"/>
    <property type="project" value="UniProtKB-ARBA"/>
</dbReference>
<dbReference type="InterPro" id="IPR027417">
    <property type="entry name" value="P-loop_NTPase"/>
</dbReference>
<dbReference type="InterPro" id="IPR041679">
    <property type="entry name" value="DNA2/NAM7-like_C"/>
</dbReference>
<dbReference type="SUPFAM" id="SSF52540">
    <property type="entry name" value="P-loop containing nucleoside triphosphate hydrolases"/>
    <property type="match status" value="1"/>
</dbReference>
<dbReference type="PANTHER" id="PTHR43788:SF8">
    <property type="entry name" value="DNA-BINDING PROTEIN SMUBP-2"/>
    <property type="match status" value="1"/>
</dbReference>
<dbReference type="InterPro" id="IPR003593">
    <property type="entry name" value="AAA+_ATPase"/>
</dbReference>
<name>A0A0N5CAM1_STREA</name>
<keyword evidence="7" id="KW-1185">Reference proteome</keyword>
<keyword evidence="5" id="KW-0067">ATP-binding</keyword>
<sequence length="656" mass="74163">MKPFNRLLYIVGFQNTKNSGPSVRYLTTSKLLCEKKTKKKPKIHTPIIFEEKLSLFKKGLKAELYAINDLILSENTEKNSSVRNQAFHNIRAKKTSYDTLYGNVIELSDSKFIGLNPSAFPKFKAFNLKQNDKQFLSYLMDYNPKNGTILMKLVSSIDDWKEIKENSIFDLLPSAKNSLDGVLDFLHAGGFTKMPGWKTLESIYKGSLSPVAYSDRPVKFNGEFNTTQKNAIKAALNSKRQILCIGGPPGTGKTQVIVEILRQLLEDGQKILVVVPRPTVLTNIYERIDLMKYKACAMVGDESAHIDIKTKSHKDFENLEYMAELIDEIKEGDGNNECIKDYSDLVVSAKLGINRNIINDSQIIFTSMGRNVMGLIAKTKFTPDVVLLEEGSQILECVSWRFLLSGKRSIVVGDHNQLATTLTSESAVKDCQLDISIMEYLWKNLPKVDKIMLDTQYRMNKKIMEWSSKTFYGNAMIADKSVENITLSDISSIKNDEKFNSPLLVFDSKNCSNFREIMIQRSFANVKEVMVCAKYVKYLLNNGLKESGIGIITPYSAQKIKIEEHLKGHNIKVSTVDGFQGQQKEVIIFCYVRDNKSKNVGFLSEKKRMNVALTRAKRQFVFIGNTDMLSTDDAFEELKNTLLNSGVSIDAGQYLL</sequence>
<evidence type="ECO:0000313" key="8">
    <source>
        <dbReference type="WBParaSite" id="SPAL_0001494200.1"/>
    </source>
</evidence>
<dbReference type="Gene3D" id="3.40.50.300">
    <property type="entry name" value="P-loop containing nucleotide triphosphate hydrolases"/>
    <property type="match status" value="2"/>
</dbReference>
<dbReference type="InterPro" id="IPR047187">
    <property type="entry name" value="SF1_C_Upf1"/>
</dbReference>
<comment type="similarity">
    <text evidence="1">Belongs to the DNA2/NAM7 helicase family.</text>
</comment>
<proteinExistence type="inferred from homology"/>
<keyword evidence="4" id="KW-0347">Helicase</keyword>
<evidence type="ECO:0000259" key="6">
    <source>
        <dbReference type="SMART" id="SM00382"/>
    </source>
</evidence>
<dbReference type="Proteomes" id="UP000046392">
    <property type="component" value="Unplaced"/>
</dbReference>
<dbReference type="InterPro" id="IPR041677">
    <property type="entry name" value="DNA2/NAM7_AAA_11"/>
</dbReference>
<dbReference type="Pfam" id="PF13086">
    <property type="entry name" value="AAA_11"/>
    <property type="match status" value="2"/>
</dbReference>
<reference evidence="8" key="1">
    <citation type="submission" date="2017-02" db="UniProtKB">
        <authorList>
            <consortium name="WormBaseParasite"/>
        </authorList>
    </citation>
    <scope>IDENTIFICATION</scope>
</reference>
<evidence type="ECO:0000256" key="3">
    <source>
        <dbReference type="ARBA" id="ARBA00022801"/>
    </source>
</evidence>
<dbReference type="Pfam" id="PF13087">
    <property type="entry name" value="AAA_12"/>
    <property type="match status" value="1"/>
</dbReference>
<dbReference type="PANTHER" id="PTHR43788">
    <property type="entry name" value="DNA2/NAM7 HELICASE FAMILY MEMBER"/>
    <property type="match status" value="1"/>
</dbReference>
<dbReference type="CDD" id="cd18808">
    <property type="entry name" value="SF1_C_Upf1"/>
    <property type="match status" value="1"/>
</dbReference>
<protein>
    <submittedName>
        <fullName evidence="8">AAA domain-containing protein</fullName>
    </submittedName>
</protein>
<dbReference type="InterPro" id="IPR050534">
    <property type="entry name" value="Coronavir_polyprotein_1ab"/>
</dbReference>
<dbReference type="GO" id="GO:0043139">
    <property type="term" value="F:5'-3' DNA helicase activity"/>
    <property type="evidence" value="ECO:0007669"/>
    <property type="project" value="TreeGrafter"/>
</dbReference>